<dbReference type="CDD" id="cd05286">
    <property type="entry name" value="QOR2"/>
    <property type="match status" value="1"/>
</dbReference>
<dbReference type="InterPro" id="IPR011032">
    <property type="entry name" value="GroES-like_sf"/>
</dbReference>
<dbReference type="InterPro" id="IPR047618">
    <property type="entry name" value="QOR-like"/>
</dbReference>
<dbReference type="GO" id="GO:0005829">
    <property type="term" value="C:cytosol"/>
    <property type="evidence" value="ECO:0007669"/>
    <property type="project" value="TreeGrafter"/>
</dbReference>
<dbReference type="InterPro" id="IPR036291">
    <property type="entry name" value="NAD(P)-bd_dom_sf"/>
</dbReference>
<accession>A0A3L8PMK0</accession>
<dbReference type="RefSeq" id="WP_121793632.1">
    <property type="nucleotide sequence ID" value="NZ_RDBF01000003.1"/>
</dbReference>
<dbReference type="InterPro" id="IPR013154">
    <property type="entry name" value="ADH-like_N"/>
</dbReference>
<dbReference type="PANTHER" id="PTHR48106:SF13">
    <property type="entry name" value="QUINONE OXIDOREDUCTASE-RELATED"/>
    <property type="match status" value="1"/>
</dbReference>
<evidence type="ECO:0000256" key="1">
    <source>
        <dbReference type="ARBA" id="ARBA00022857"/>
    </source>
</evidence>
<dbReference type="GO" id="GO:0003960">
    <property type="term" value="F:quinone reductase (NADPH) activity"/>
    <property type="evidence" value="ECO:0007669"/>
    <property type="project" value="InterPro"/>
</dbReference>
<comment type="caution">
    <text evidence="4">The sequence shown here is derived from an EMBL/GenBank/DDBJ whole genome shotgun (WGS) entry which is preliminary data.</text>
</comment>
<organism evidence="4 5">
    <name type="scientific">Aeromicrobium phragmitis</name>
    <dbReference type="NCBI Taxonomy" id="2478914"/>
    <lineage>
        <taxon>Bacteria</taxon>
        <taxon>Bacillati</taxon>
        <taxon>Actinomycetota</taxon>
        <taxon>Actinomycetes</taxon>
        <taxon>Propionibacteriales</taxon>
        <taxon>Nocardioidaceae</taxon>
        <taxon>Aeromicrobium</taxon>
    </lineage>
</organism>
<dbReference type="GO" id="GO:0070402">
    <property type="term" value="F:NADPH binding"/>
    <property type="evidence" value="ECO:0007669"/>
    <property type="project" value="TreeGrafter"/>
</dbReference>
<dbReference type="InterPro" id="IPR020843">
    <property type="entry name" value="ER"/>
</dbReference>
<dbReference type="Pfam" id="PF00107">
    <property type="entry name" value="ADH_zinc_N"/>
    <property type="match status" value="1"/>
</dbReference>
<dbReference type="SUPFAM" id="SSF50129">
    <property type="entry name" value="GroES-like"/>
    <property type="match status" value="1"/>
</dbReference>
<feature type="domain" description="Enoyl reductase (ER)" evidence="3">
    <location>
        <begin position="11"/>
        <end position="321"/>
    </location>
</feature>
<dbReference type="Pfam" id="PF08240">
    <property type="entry name" value="ADH_N"/>
    <property type="match status" value="1"/>
</dbReference>
<dbReference type="Gene3D" id="3.90.180.10">
    <property type="entry name" value="Medium-chain alcohol dehydrogenases, catalytic domain"/>
    <property type="match status" value="1"/>
</dbReference>
<dbReference type="Gene3D" id="3.40.50.720">
    <property type="entry name" value="NAD(P)-binding Rossmann-like Domain"/>
    <property type="match status" value="1"/>
</dbReference>
<evidence type="ECO:0000313" key="4">
    <source>
        <dbReference type="EMBL" id="RLV56627.1"/>
    </source>
</evidence>
<dbReference type="EMBL" id="RDBF01000003">
    <property type="protein sequence ID" value="RLV56627.1"/>
    <property type="molecule type" value="Genomic_DNA"/>
</dbReference>
<sequence length="323" mass="33970">MSHAIVIEQTGGPEVMTWQEVPRPAPGPDELLVEVGAAGVNFIDIYLRTGIYDSPLPFTPGKEGAGRVVEVGERLRDRFAEGDRVAWAMGTGGYAEFATVPGDLAVRIPDGVSDEQAAAVLLQGMTAHFLTHSIVALEPGDPVLLHAGAGGVGLLLTQLLVREGVRVVTTVSTEQKAALSRGAGASEVIVGYDGFAEKVRELTDGIGARVVYDGVGADTFDGSLDALRTRGTLVLFGASSGPVSPVDPQTLNAKGSLVLTRPSLAHFIADREELERRASDLFEAVATDELDVRIGATYPMPDAGRAHEELAGRRTTGKLLLLP</sequence>
<dbReference type="AlphaFoldDB" id="A0A3L8PMK0"/>
<dbReference type="PANTHER" id="PTHR48106">
    <property type="entry name" value="QUINONE OXIDOREDUCTASE PIG3-RELATED"/>
    <property type="match status" value="1"/>
</dbReference>
<name>A0A3L8PMK0_9ACTN</name>
<keyword evidence="5" id="KW-1185">Reference proteome</keyword>
<dbReference type="InterPro" id="IPR013149">
    <property type="entry name" value="ADH-like_C"/>
</dbReference>
<evidence type="ECO:0000259" key="3">
    <source>
        <dbReference type="SMART" id="SM00829"/>
    </source>
</evidence>
<reference evidence="4 5" key="1">
    <citation type="submission" date="2018-10" db="EMBL/GenBank/DDBJ databases">
        <title>Aeromicrobium sp. 9W16Y-2 whole genome shotgun sequence.</title>
        <authorList>
            <person name="Li F."/>
        </authorList>
    </citation>
    <scope>NUCLEOTIDE SEQUENCE [LARGE SCALE GENOMIC DNA]</scope>
    <source>
        <strain evidence="4 5">9W16Y-2</strain>
    </source>
</reference>
<proteinExistence type="predicted"/>
<dbReference type="Proteomes" id="UP000282515">
    <property type="component" value="Unassembled WGS sequence"/>
</dbReference>
<evidence type="ECO:0000256" key="2">
    <source>
        <dbReference type="ARBA" id="ARBA00023002"/>
    </source>
</evidence>
<dbReference type="SUPFAM" id="SSF51735">
    <property type="entry name" value="NAD(P)-binding Rossmann-fold domains"/>
    <property type="match status" value="1"/>
</dbReference>
<keyword evidence="1" id="KW-0521">NADP</keyword>
<dbReference type="GO" id="GO:0035925">
    <property type="term" value="F:mRNA 3'-UTR AU-rich region binding"/>
    <property type="evidence" value="ECO:0007669"/>
    <property type="project" value="TreeGrafter"/>
</dbReference>
<gene>
    <name evidence="4" type="ORF">D9V41_06055</name>
</gene>
<evidence type="ECO:0000313" key="5">
    <source>
        <dbReference type="Proteomes" id="UP000282515"/>
    </source>
</evidence>
<protein>
    <submittedName>
        <fullName evidence="4">Quinone oxidoreductase</fullName>
    </submittedName>
</protein>
<dbReference type="SMART" id="SM00829">
    <property type="entry name" value="PKS_ER"/>
    <property type="match status" value="1"/>
</dbReference>
<keyword evidence="2" id="KW-0560">Oxidoreductase</keyword>
<dbReference type="OrthoDB" id="4190732at2"/>